<evidence type="ECO:0000313" key="2">
    <source>
        <dbReference type="Proteomes" id="UP000044026"/>
    </source>
</evidence>
<gene>
    <name evidence="1" type="ORF">CCAN12_770057</name>
</gene>
<dbReference type="EMBL" id="CDOE01000075">
    <property type="protein sequence ID" value="CEN39761.1"/>
    <property type="molecule type" value="Genomic_DNA"/>
</dbReference>
<proteinExistence type="predicted"/>
<evidence type="ECO:0000313" key="1">
    <source>
        <dbReference type="EMBL" id="CEN39761.1"/>
    </source>
</evidence>
<organism evidence="1 2">
    <name type="scientific">Capnocytophaga canimorsus</name>
    <dbReference type="NCBI Taxonomy" id="28188"/>
    <lineage>
        <taxon>Bacteria</taxon>
        <taxon>Pseudomonadati</taxon>
        <taxon>Bacteroidota</taxon>
        <taxon>Flavobacteriia</taxon>
        <taxon>Flavobacteriales</taxon>
        <taxon>Flavobacteriaceae</taxon>
        <taxon>Capnocytophaga</taxon>
    </lineage>
</organism>
<dbReference type="AlphaFoldDB" id="A0A0B7HJ72"/>
<name>A0A0B7HJ72_9FLAO</name>
<accession>A0A0B7HJ72</accession>
<sequence length="63" mass="7563">MYDLGYNPDRADVITHALSIYLNAMKWSKAKRIHVPKIGLFRWYYQKRYTTKNKQLKNLSDAQ</sequence>
<dbReference type="Proteomes" id="UP000044026">
    <property type="component" value="Unassembled WGS sequence"/>
</dbReference>
<reference evidence="1 2" key="1">
    <citation type="submission" date="2015-01" db="EMBL/GenBank/DDBJ databases">
        <authorList>
            <person name="Xiang T."/>
            <person name="Song Y."/>
            <person name="Huang L."/>
            <person name="Wang B."/>
            <person name="Wu P."/>
        </authorList>
    </citation>
    <scope>NUCLEOTIDE SEQUENCE [LARGE SCALE GENOMIC DNA]</scope>
    <source>
        <strain evidence="1 2">Cc12</strain>
    </source>
</reference>
<protein>
    <submittedName>
        <fullName evidence="1">Uncharacterized protein</fullName>
    </submittedName>
</protein>